<protein>
    <submittedName>
        <fullName evidence="1">Uncharacterized protein</fullName>
    </submittedName>
</protein>
<gene>
    <name evidence="1" type="ORF">ACA1_093670</name>
</gene>
<dbReference type="AlphaFoldDB" id="L8GKU4"/>
<sequence>MLANPTPSSIIVAISAIAALQQQLGWQSILSDPAFPHTQVVVKRMQKKVRKHKIDKEETKPPELMDSEIDTTFHNLLSTPASIQSKLYLILLWFLNHHSSKTIKKTVGEVVINKEQQWVEIHQGTYKKNVSTKSKADPLA</sequence>
<reference evidence="1 2" key="1">
    <citation type="journal article" date="2013" name="Genome Biol.">
        <title>Genome of Acanthamoeba castellanii highlights extensive lateral gene transfer and early evolution of tyrosine kinase signaling.</title>
        <authorList>
            <person name="Clarke M."/>
            <person name="Lohan A.J."/>
            <person name="Liu B."/>
            <person name="Lagkouvardos I."/>
            <person name="Roy S."/>
            <person name="Zafar N."/>
            <person name="Bertelli C."/>
            <person name="Schilde C."/>
            <person name="Kianianmomeni A."/>
            <person name="Burglin T.R."/>
            <person name="Frech C."/>
            <person name="Turcotte B."/>
            <person name="Kopec K.O."/>
            <person name="Synnott J.M."/>
            <person name="Choo C."/>
            <person name="Paponov I."/>
            <person name="Finkler A."/>
            <person name="Soon Heng Tan C."/>
            <person name="Hutchins A.P."/>
            <person name="Weinmeier T."/>
            <person name="Rattei T."/>
            <person name="Chu J.S."/>
            <person name="Gimenez G."/>
            <person name="Irimia M."/>
            <person name="Rigden D.J."/>
            <person name="Fitzpatrick D.A."/>
            <person name="Lorenzo-Morales J."/>
            <person name="Bateman A."/>
            <person name="Chiu C.H."/>
            <person name="Tang P."/>
            <person name="Hegemann P."/>
            <person name="Fromm H."/>
            <person name="Raoult D."/>
            <person name="Greub G."/>
            <person name="Miranda-Saavedra D."/>
            <person name="Chen N."/>
            <person name="Nash P."/>
            <person name="Ginger M.L."/>
            <person name="Horn M."/>
            <person name="Schaap P."/>
            <person name="Caler L."/>
            <person name="Loftus B."/>
        </authorList>
    </citation>
    <scope>NUCLEOTIDE SEQUENCE [LARGE SCALE GENOMIC DNA]</scope>
    <source>
        <strain evidence="1 2">Neff</strain>
    </source>
</reference>
<dbReference type="KEGG" id="acan:ACA1_093670"/>
<dbReference type="EMBL" id="KB008103">
    <property type="protein sequence ID" value="ELR12821.1"/>
    <property type="molecule type" value="Genomic_DNA"/>
</dbReference>
<keyword evidence="2" id="KW-1185">Reference proteome</keyword>
<name>L8GKU4_ACACF</name>
<evidence type="ECO:0000313" key="2">
    <source>
        <dbReference type="Proteomes" id="UP000011083"/>
    </source>
</evidence>
<evidence type="ECO:0000313" key="1">
    <source>
        <dbReference type="EMBL" id="ELR12821.1"/>
    </source>
</evidence>
<dbReference type="RefSeq" id="XP_004334834.1">
    <property type="nucleotide sequence ID" value="XM_004334786.1"/>
</dbReference>
<proteinExistence type="predicted"/>
<dbReference type="GeneID" id="14913184"/>
<feature type="non-terminal residue" evidence="1">
    <location>
        <position position="140"/>
    </location>
</feature>
<dbReference type="Proteomes" id="UP000011083">
    <property type="component" value="Unassembled WGS sequence"/>
</dbReference>
<dbReference type="VEuPathDB" id="AmoebaDB:ACA1_093670"/>
<organism evidence="1 2">
    <name type="scientific">Acanthamoeba castellanii (strain ATCC 30010 / Neff)</name>
    <dbReference type="NCBI Taxonomy" id="1257118"/>
    <lineage>
        <taxon>Eukaryota</taxon>
        <taxon>Amoebozoa</taxon>
        <taxon>Discosea</taxon>
        <taxon>Longamoebia</taxon>
        <taxon>Centramoebida</taxon>
        <taxon>Acanthamoebidae</taxon>
        <taxon>Acanthamoeba</taxon>
    </lineage>
</organism>
<accession>L8GKU4</accession>